<dbReference type="Proteomes" id="UP001382904">
    <property type="component" value="Unassembled WGS sequence"/>
</dbReference>
<feature type="region of interest" description="Disordered" evidence="1">
    <location>
        <begin position="103"/>
        <end position="153"/>
    </location>
</feature>
<evidence type="ECO:0000313" key="2">
    <source>
        <dbReference type="EMBL" id="MEJ8643418.1"/>
    </source>
</evidence>
<feature type="compositionally biased region" description="Low complexity" evidence="1">
    <location>
        <begin position="109"/>
        <end position="139"/>
    </location>
</feature>
<name>A0ABU8U8D6_9ACTN</name>
<evidence type="ECO:0000313" key="3">
    <source>
        <dbReference type="Proteomes" id="UP001382904"/>
    </source>
</evidence>
<accession>A0ABU8U8D6</accession>
<reference evidence="2 3" key="1">
    <citation type="submission" date="2024-03" db="EMBL/GenBank/DDBJ databases">
        <title>Novel Streptomyces species of biotechnological and ecological value are a feature of Machair soil.</title>
        <authorList>
            <person name="Prole J.R."/>
            <person name="Goodfellow M."/>
            <person name="Allenby N."/>
            <person name="Ward A.C."/>
        </authorList>
    </citation>
    <scope>NUCLEOTIDE SEQUENCE [LARGE SCALE GENOMIC DNA]</scope>
    <source>
        <strain evidence="2 3">MS1.HAVA.3</strain>
    </source>
</reference>
<proteinExistence type="predicted"/>
<gene>
    <name evidence="2" type="ORF">WKI68_22480</name>
</gene>
<comment type="caution">
    <text evidence="2">The sequence shown here is derived from an EMBL/GenBank/DDBJ whole genome shotgun (WGS) entry which is preliminary data.</text>
</comment>
<evidence type="ECO:0000256" key="1">
    <source>
        <dbReference type="SAM" id="MobiDB-lite"/>
    </source>
</evidence>
<organism evidence="2 3">
    <name type="scientific">Streptomyces caledonius</name>
    <dbReference type="NCBI Taxonomy" id="3134107"/>
    <lineage>
        <taxon>Bacteria</taxon>
        <taxon>Bacillati</taxon>
        <taxon>Actinomycetota</taxon>
        <taxon>Actinomycetes</taxon>
        <taxon>Kitasatosporales</taxon>
        <taxon>Streptomycetaceae</taxon>
        <taxon>Streptomyces</taxon>
    </lineage>
</organism>
<keyword evidence="3" id="KW-1185">Reference proteome</keyword>
<sequence>MVQPYSSTRVKVGGNGGIPAGITAVVLNVTVTDTRSDGHIIAFPEGTERPTTSNVNFKAGQTVPNLVIVPVGKNGYVELANRSSMPVNLIADVTGYFSHSASSGYTPVARPASSTPARASAPSRASSADGRPSPPRSAACAGCPRASAPWRST</sequence>
<protein>
    <submittedName>
        <fullName evidence="2">Uncharacterized protein</fullName>
    </submittedName>
</protein>
<dbReference type="EMBL" id="JBBKAM010000002">
    <property type="protein sequence ID" value="MEJ8643418.1"/>
    <property type="molecule type" value="Genomic_DNA"/>
</dbReference>